<dbReference type="EMBL" id="FUWO01000001">
    <property type="protein sequence ID" value="SJZ31063.1"/>
    <property type="molecule type" value="Genomic_DNA"/>
</dbReference>
<name>A0A1T4JLR9_9LACT</name>
<accession>A0A1T4JLR9</accession>
<dbReference type="SUPFAM" id="SSF53187">
    <property type="entry name" value="Zn-dependent exopeptidases"/>
    <property type="match status" value="1"/>
</dbReference>
<dbReference type="InterPro" id="IPR050695">
    <property type="entry name" value="N-acetylmuramoyl_amidase_3"/>
</dbReference>
<dbReference type="Gene3D" id="3.10.350.10">
    <property type="entry name" value="LysM domain"/>
    <property type="match status" value="2"/>
</dbReference>
<dbReference type="Gene3D" id="3.40.630.40">
    <property type="entry name" value="Zn-dependent exopeptidases"/>
    <property type="match status" value="1"/>
</dbReference>
<evidence type="ECO:0000313" key="4">
    <source>
        <dbReference type="EMBL" id="SJZ31063.1"/>
    </source>
</evidence>
<dbReference type="SMART" id="SM00646">
    <property type="entry name" value="Ami_3"/>
    <property type="match status" value="1"/>
</dbReference>
<feature type="domain" description="LysM" evidence="3">
    <location>
        <begin position="112"/>
        <end position="160"/>
    </location>
</feature>
<dbReference type="InterPro" id="IPR018392">
    <property type="entry name" value="LysM"/>
</dbReference>
<dbReference type="RefSeq" id="WP_159443814.1">
    <property type="nucleotide sequence ID" value="NZ_FUWO01000001.1"/>
</dbReference>
<dbReference type="STRING" id="1121925.SAMN02746011_00125"/>
<dbReference type="InterPro" id="IPR002508">
    <property type="entry name" value="MurNAc-LAA_cat"/>
</dbReference>
<sequence>PETKPEEKPTEPTKPETKPEEKPVETKPVTTTTEYTIKSGDTLNRIARQHGVSVDQLRQWNNISGHVIYPNQKIIVNKVTTNVPVVETKPVEIPIVNDGEKVEFAGTTIARVNYGVQPGDTYESIAKNFGVTAQSIRQLNGNAYLYNGKTIVIPNVKVKPMDFASSHDNKFTVWLDAGHGGSETGTHTVARGVYEKTMNLNIDNKLTKKLQDMGFVVKRTRTADVAVDYKTERSTMANASDADIFISLHHNAMPYPSATGIVSFYYQYEHEYQSKINQKHHNDGSRIANSAYLTKLIHNNMIQADRQFYPNNPARDHGVQSSSYSVIRETKVPSTLLEFGFVDTWNDYNKLSTPAYQDTLVNAVANGIQTYFNTVYNKLSGK</sequence>
<feature type="domain" description="LysM" evidence="3">
    <location>
        <begin position="33"/>
        <end position="76"/>
    </location>
</feature>
<dbReference type="CDD" id="cd02696">
    <property type="entry name" value="MurNAc-LAA"/>
    <property type="match status" value="1"/>
</dbReference>
<dbReference type="Pfam" id="PF01476">
    <property type="entry name" value="LysM"/>
    <property type="match status" value="2"/>
</dbReference>
<feature type="non-terminal residue" evidence="4">
    <location>
        <position position="1"/>
    </location>
</feature>
<dbReference type="CDD" id="cd00118">
    <property type="entry name" value="LysM"/>
    <property type="match status" value="2"/>
</dbReference>
<evidence type="ECO:0000259" key="3">
    <source>
        <dbReference type="PROSITE" id="PS51782"/>
    </source>
</evidence>
<keyword evidence="5" id="KW-1185">Reference proteome</keyword>
<protein>
    <submittedName>
        <fullName evidence="4">N-acetylmuramoyl-L-alanine amidase</fullName>
    </submittedName>
</protein>
<dbReference type="AlphaFoldDB" id="A0A1T4JLR9"/>
<keyword evidence="1" id="KW-0378">Hydrolase</keyword>
<feature type="region of interest" description="Disordered" evidence="2">
    <location>
        <begin position="1"/>
        <end position="30"/>
    </location>
</feature>
<reference evidence="5" key="1">
    <citation type="submission" date="2017-02" db="EMBL/GenBank/DDBJ databases">
        <authorList>
            <person name="Varghese N."/>
            <person name="Submissions S."/>
        </authorList>
    </citation>
    <scope>NUCLEOTIDE SEQUENCE [LARGE SCALE GENOMIC DNA]</scope>
    <source>
        <strain evidence="5">DSM 15739</strain>
    </source>
</reference>
<dbReference type="Pfam" id="PF01520">
    <property type="entry name" value="Amidase_3"/>
    <property type="match status" value="1"/>
</dbReference>
<dbReference type="SUPFAM" id="SSF54106">
    <property type="entry name" value="LysM domain"/>
    <property type="match status" value="2"/>
</dbReference>
<dbReference type="PANTHER" id="PTHR30404">
    <property type="entry name" value="N-ACETYLMURAMOYL-L-ALANINE AMIDASE"/>
    <property type="match status" value="1"/>
</dbReference>
<dbReference type="Proteomes" id="UP000189941">
    <property type="component" value="Unassembled WGS sequence"/>
</dbReference>
<gene>
    <name evidence="4" type="ORF">SAMN02746011_00125</name>
</gene>
<dbReference type="GO" id="GO:0009253">
    <property type="term" value="P:peptidoglycan catabolic process"/>
    <property type="evidence" value="ECO:0007669"/>
    <property type="project" value="InterPro"/>
</dbReference>
<dbReference type="OrthoDB" id="9763643at2"/>
<evidence type="ECO:0000256" key="1">
    <source>
        <dbReference type="ARBA" id="ARBA00022801"/>
    </source>
</evidence>
<dbReference type="PROSITE" id="PS51782">
    <property type="entry name" value="LYSM"/>
    <property type="match status" value="2"/>
</dbReference>
<proteinExistence type="predicted"/>
<dbReference type="GO" id="GO:0008745">
    <property type="term" value="F:N-acetylmuramoyl-L-alanine amidase activity"/>
    <property type="evidence" value="ECO:0007669"/>
    <property type="project" value="InterPro"/>
</dbReference>
<dbReference type="SMART" id="SM00257">
    <property type="entry name" value="LysM"/>
    <property type="match status" value="2"/>
</dbReference>
<dbReference type="InterPro" id="IPR036779">
    <property type="entry name" value="LysM_dom_sf"/>
</dbReference>
<dbReference type="GO" id="GO:0030288">
    <property type="term" value="C:outer membrane-bounded periplasmic space"/>
    <property type="evidence" value="ECO:0007669"/>
    <property type="project" value="TreeGrafter"/>
</dbReference>
<feature type="compositionally biased region" description="Basic and acidic residues" evidence="2">
    <location>
        <begin position="1"/>
        <end position="25"/>
    </location>
</feature>
<organism evidence="4 5">
    <name type="scientific">Globicatella sulfidifaciens DSM 15739</name>
    <dbReference type="NCBI Taxonomy" id="1121925"/>
    <lineage>
        <taxon>Bacteria</taxon>
        <taxon>Bacillati</taxon>
        <taxon>Bacillota</taxon>
        <taxon>Bacilli</taxon>
        <taxon>Lactobacillales</taxon>
        <taxon>Aerococcaceae</taxon>
        <taxon>Globicatella</taxon>
    </lineage>
</organism>
<evidence type="ECO:0000313" key="5">
    <source>
        <dbReference type="Proteomes" id="UP000189941"/>
    </source>
</evidence>
<evidence type="ECO:0000256" key="2">
    <source>
        <dbReference type="SAM" id="MobiDB-lite"/>
    </source>
</evidence>
<dbReference type="PANTHER" id="PTHR30404:SF0">
    <property type="entry name" value="N-ACETYLMURAMOYL-L-ALANINE AMIDASE AMIC"/>
    <property type="match status" value="1"/>
</dbReference>